<dbReference type="Proteomes" id="UP000008743">
    <property type="component" value="Unassembled WGS sequence"/>
</dbReference>
<dbReference type="EMBL" id="KE346360">
    <property type="protein sequence ID" value="KJE89679.1"/>
    <property type="molecule type" value="Genomic_DNA"/>
</dbReference>
<protein>
    <submittedName>
        <fullName evidence="2">NAD-dependent epimerase/dehydratase</fullName>
    </submittedName>
</protein>
<dbReference type="InterPro" id="IPR050177">
    <property type="entry name" value="Lipid_A_modif_metabolic_enz"/>
</dbReference>
<dbReference type="eggNOG" id="KOG1430">
    <property type="taxonomic scope" value="Eukaryota"/>
</dbReference>
<dbReference type="PANTHER" id="PTHR43245:SF11">
    <property type="entry name" value="LD23561P"/>
    <property type="match status" value="1"/>
</dbReference>
<gene>
    <name evidence="2" type="ORF">CAOG_001113</name>
</gene>
<organism evidence="2 3">
    <name type="scientific">Capsaspora owczarzaki (strain ATCC 30864)</name>
    <dbReference type="NCBI Taxonomy" id="595528"/>
    <lineage>
        <taxon>Eukaryota</taxon>
        <taxon>Filasterea</taxon>
        <taxon>Capsaspora</taxon>
    </lineage>
</organism>
<dbReference type="RefSeq" id="XP_004365984.1">
    <property type="nucleotide sequence ID" value="XM_004365927.2"/>
</dbReference>
<dbReference type="Gene3D" id="3.40.50.720">
    <property type="entry name" value="NAD(P)-binding Rossmann-like Domain"/>
    <property type="match status" value="1"/>
</dbReference>
<dbReference type="STRING" id="595528.A0A0D2X0U7"/>
<dbReference type="PANTHER" id="PTHR43245">
    <property type="entry name" value="BIFUNCTIONAL POLYMYXIN RESISTANCE PROTEIN ARNA"/>
    <property type="match status" value="1"/>
</dbReference>
<dbReference type="InterPro" id="IPR001509">
    <property type="entry name" value="Epimerase_deHydtase"/>
</dbReference>
<dbReference type="InParanoid" id="A0A0D2X0U7"/>
<dbReference type="Pfam" id="PF01370">
    <property type="entry name" value="Epimerase"/>
    <property type="match status" value="1"/>
</dbReference>
<feature type="domain" description="NAD-dependent epimerase/dehydratase" evidence="1">
    <location>
        <begin position="6"/>
        <end position="241"/>
    </location>
</feature>
<accession>A0A0D2X0U7</accession>
<dbReference type="PhylomeDB" id="A0A0D2X0U7"/>
<dbReference type="AlphaFoldDB" id="A0A0D2X0U7"/>
<keyword evidence="3" id="KW-1185">Reference proteome</keyword>
<dbReference type="InterPro" id="IPR036291">
    <property type="entry name" value="NAD(P)-bd_dom_sf"/>
</dbReference>
<sequence length="363" mass="39931">MSKPSILVLGGVGFIGRNLIVHLVENSLASKIRVVDKVLPQTAWLTERQTKAFAGVEFVQGNLTNAASTANAFDNAGASFDFVINLAAETKYGQTEKIYEEKVLSLSVCVAKEAAKRGVKRFIEVSTAQVYSSDKDASTETDKLNPWTTIAQYKLKAEEAIKGIAGLNYVIVRPAIVYGTGDLLGLTPRLIIGAVYKSLNEQMKLLWTEKLRLNTVHVDDVARALFYLTDHGNSGEIYNLADKGDTSQDTVSTILDQIFGIKHSYAGSIQSNLAKLNMKNITEDVNESHMDPWSKLLKADGIENTPLSPYLDQELLYNNNTTVDGSKIEKLGFSYTQPQLTKDALKNVVDEYVKLGLFPKSIL</sequence>
<evidence type="ECO:0000313" key="2">
    <source>
        <dbReference type="EMBL" id="KJE89679.1"/>
    </source>
</evidence>
<evidence type="ECO:0000259" key="1">
    <source>
        <dbReference type="Pfam" id="PF01370"/>
    </source>
</evidence>
<reference evidence="3" key="1">
    <citation type="submission" date="2011-02" db="EMBL/GenBank/DDBJ databases">
        <title>The Genome Sequence of Capsaspora owczarzaki ATCC 30864.</title>
        <authorList>
            <person name="Russ C."/>
            <person name="Cuomo C."/>
            <person name="Burger G."/>
            <person name="Gray M.W."/>
            <person name="Holland P.W.H."/>
            <person name="King N."/>
            <person name="Lang F.B.F."/>
            <person name="Roger A.J."/>
            <person name="Ruiz-Trillo I."/>
            <person name="Young S.K."/>
            <person name="Zeng Q."/>
            <person name="Gargeya S."/>
            <person name="Alvarado L."/>
            <person name="Berlin A."/>
            <person name="Chapman S.B."/>
            <person name="Chen Z."/>
            <person name="Freedman E."/>
            <person name="Gellesch M."/>
            <person name="Goldberg J."/>
            <person name="Griggs A."/>
            <person name="Gujja S."/>
            <person name="Heilman E."/>
            <person name="Heiman D."/>
            <person name="Howarth C."/>
            <person name="Mehta T."/>
            <person name="Neiman D."/>
            <person name="Pearson M."/>
            <person name="Roberts A."/>
            <person name="Saif S."/>
            <person name="Shea T."/>
            <person name="Shenoy N."/>
            <person name="Sisk P."/>
            <person name="Stolte C."/>
            <person name="Sykes S."/>
            <person name="White J."/>
            <person name="Yandava C."/>
            <person name="Haas B."/>
            <person name="Nusbaum C."/>
            <person name="Birren B."/>
        </authorList>
    </citation>
    <scope>NUCLEOTIDE SEQUENCE</scope>
    <source>
        <strain evidence="3">ATCC 30864</strain>
    </source>
</reference>
<proteinExistence type="predicted"/>
<dbReference type="OMA" id="PQTAWLN"/>
<dbReference type="SUPFAM" id="SSF51735">
    <property type="entry name" value="NAD(P)-binding Rossmann-fold domains"/>
    <property type="match status" value="1"/>
</dbReference>
<name>A0A0D2X0U7_CAPO3</name>
<evidence type="ECO:0000313" key="3">
    <source>
        <dbReference type="Proteomes" id="UP000008743"/>
    </source>
</evidence>
<dbReference type="OrthoDB" id="16464at2759"/>